<evidence type="ECO:0000313" key="6">
    <source>
        <dbReference type="EMBL" id="RCI06090.1"/>
    </source>
</evidence>
<dbReference type="Pfam" id="PF10344">
    <property type="entry name" value="Hobbit"/>
    <property type="match status" value="1"/>
</dbReference>
<feature type="compositionally biased region" description="Polar residues" evidence="1">
    <location>
        <begin position="2532"/>
        <end position="2541"/>
    </location>
</feature>
<reference evidence="6 7" key="1">
    <citation type="journal article" date="2018" name="G3 (Bethesda)">
        <title>Phylogenetic and Phylogenomic Definition of Rhizopus Species.</title>
        <authorList>
            <person name="Gryganskyi A.P."/>
            <person name="Golan J."/>
            <person name="Dolatabadi S."/>
            <person name="Mondo S."/>
            <person name="Robb S."/>
            <person name="Idnurm A."/>
            <person name="Muszewska A."/>
            <person name="Steczkiewicz K."/>
            <person name="Masonjones S."/>
            <person name="Liao H.L."/>
            <person name="Gajdeczka M.T."/>
            <person name="Anike F."/>
            <person name="Vuek A."/>
            <person name="Anishchenko I.M."/>
            <person name="Voigt K."/>
            <person name="de Hoog G.S."/>
            <person name="Smith M.E."/>
            <person name="Heitman J."/>
            <person name="Vilgalys R."/>
            <person name="Stajich J.E."/>
        </authorList>
    </citation>
    <scope>NUCLEOTIDE SEQUENCE [LARGE SCALE GENOMIC DNA]</scope>
    <source>
        <strain evidence="6 7">LSU 92-RS-03</strain>
    </source>
</reference>
<feature type="region of interest" description="Disordered" evidence="1">
    <location>
        <begin position="2743"/>
        <end position="2766"/>
    </location>
</feature>
<keyword evidence="2" id="KW-0812">Transmembrane</keyword>
<dbReference type="OrthoDB" id="1562405at2759"/>
<feature type="transmembrane region" description="Helical" evidence="2">
    <location>
        <begin position="6"/>
        <end position="22"/>
    </location>
</feature>
<feature type="region of interest" description="Disordered" evidence="1">
    <location>
        <begin position="2458"/>
        <end position="2481"/>
    </location>
</feature>
<feature type="compositionally biased region" description="Basic and acidic residues" evidence="1">
    <location>
        <begin position="2691"/>
        <end position="2704"/>
    </location>
</feature>
<evidence type="ECO:0000313" key="7">
    <source>
        <dbReference type="Proteomes" id="UP000253551"/>
    </source>
</evidence>
<evidence type="ECO:0000259" key="5">
    <source>
        <dbReference type="SMART" id="SM01216"/>
    </source>
</evidence>
<dbReference type="SMART" id="SM01216">
    <property type="entry name" value="Fmp27_WPPW"/>
    <property type="match status" value="1"/>
</dbReference>
<feature type="domain" description="FMP27 SW motif-containing RBG unit" evidence="4">
    <location>
        <begin position="1145"/>
        <end position="1262"/>
    </location>
</feature>
<evidence type="ECO:0000256" key="2">
    <source>
        <dbReference type="SAM" id="Phobius"/>
    </source>
</evidence>
<dbReference type="InterPro" id="IPR019415">
    <property type="entry name" value="FMP27_SW_RBG"/>
</dbReference>
<dbReference type="PANTHER" id="PTHR15678">
    <property type="entry name" value="ANTIGEN MLAA-22-RELATED"/>
    <property type="match status" value="1"/>
</dbReference>
<dbReference type="EMBL" id="PJQM01000233">
    <property type="protein sequence ID" value="RCI06090.1"/>
    <property type="molecule type" value="Genomic_DNA"/>
</dbReference>
<accession>A0A367KVF3</accession>
<dbReference type="InterPro" id="IPR019449">
    <property type="entry name" value="FMP27_WPPW_RBG"/>
</dbReference>
<feature type="region of interest" description="Disordered" evidence="1">
    <location>
        <begin position="2532"/>
        <end position="2578"/>
    </location>
</feature>
<dbReference type="Proteomes" id="UP000253551">
    <property type="component" value="Unassembled WGS sequence"/>
</dbReference>
<feature type="region of interest" description="Disordered" evidence="1">
    <location>
        <begin position="2667"/>
        <end position="2704"/>
    </location>
</feature>
<protein>
    <recommendedName>
        <fullName evidence="8">FMP27 GFWDK domain-containing protein</fullName>
    </recommendedName>
</protein>
<comment type="caution">
    <text evidence="6">The sequence shown here is derived from an EMBL/GenBank/DDBJ whole genome shotgun (WGS) entry which is preliminary data.</text>
</comment>
<keyword evidence="2" id="KW-1133">Transmembrane helix</keyword>
<evidence type="ECO:0008006" key="8">
    <source>
        <dbReference type="Google" id="ProtNLM"/>
    </source>
</evidence>
<name>A0A367KVF3_RHIST</name>
<dbReference type="InterPro" id="IPR019441">
    <property type="entry name" value="FMP27/BLTP2/Hobbit_GFWDK_RBG"/>
</dbReference>
<dbReference type="STRING" id="4846.A0A367KVF3"/>
<dbReference type="SMART" id="SM01215">
    <property type="entry name" value="Fmp27_SW"/>
    <property type="match status" value="1"/>
</dbReference>
<evidence type="ECO:0000259" key="3">
    <source>
        <dbReference type="SMART" id="SM01214"/>
    </source>
</evidence>
<feature type="domain" description="FMP27/BLTP2/Hobbit GFWDK motif-containing RBG unit" evidence="3">
    <location>
        <begin position="1256"/>
        <end position="1378"/>
    </location>
</feature>
<dbReference type="SMART" id="SM01214">
    <property type="entry name" value="Fmp27_GFWDK"/>
    <property type="match status" value="1"/>
</dbReference>
<proteinExistence type="predicted"/>
<gene>
    <name evidence="6" type="ORF">CU098_008571</name>
</gene>
<feature type="compositionally biased region" description="Low complexity" evidence="1">
    <location>
        <begin position="2461"/>
        <end position="2474"/>
    </location>
</feature>
<feature type="domain" description="FMP27 WPPW motif-containing RBG unit" evidence="5">
    <location>
        <begin position="1663"/>
        <end position="2142"/>
    </location>
</feature>
<dbReference type="InterPro" id="IPR045167">
    <property type="entry name" value="Hobbit"/>
</dbReference>
<evidence type="ECO:0000256" key="1">
    <source>
        <dbReference type="SAM" id="MobiDB-lite"/>
    </source>
</evidence>
<organism evidence="6 7">
    <name type="scientific">Rhizopus stolonifer</name>
    <name type="common">Rhizopus nigricans</name>
    <dbReference type="NCBI Taxonomy" id="4846"/>
    <lineage>
        <taxon>Eukaryota</taxon>
        <taxon>Fungi</taxon>
        <taxon>Fungi incertae sedis</taxon>
        <taxon>Mucoromycota</taxon>
        <taxon>Mucoromycotina</taxon>
        <taxon>Mucoromycetes</taxon>
        <taxon>Mucorales</taxon>
        <taxon>Mucorineae</taxon>
        <taxon>Rhizopodaceae</taxon>
        <taxon>Rhizopus</taxon>
    </lineage>
</organism>
<evidence type="ECO:0000259" key="4">
    <source>
        <dbReference type="SMART" id="SM01215"/>
    </source>
</evidence>
<keyword evidence="7" id="KW-1185">Reference proteome</keyword>
<sequence>MSLSIYHYAFIVLGFWIVRVLLRSTLALRFHFCFGRIGFFSISNVQYHHHNSSETALWSVKVGKLKLRLQRRPTINSPAPFVTIYIGDIDVRIHNIAALAAHRAQKKQQKYEKQLNQRFSRMSHSLKKIPWWYSLSIVKKFVKITSALPAQFVMAGLANYVDVRVENVCLHVEDKATLKVQSVDFSSTLFADVTDEANYKSIPTLRTDHNSSSSKSNYQRHSLKRAEHLFKEKFFEIMVKVGTISFIDRQNDMLALPSGIHASISCHFSAGCVTLKDIDINTSIDTIQIDLSPLLAFHRDMKQHTKQPDAMPEQPKKSSLLPFFRSVVFTVDHTRVKIKHAELVHSQFALGDFYFNTTAETDVHHTDPYCQVRGSLGLIAWVLHDADRQLDMIRIPNTKMSANVAQCLLSNDSPDVELDWMPSNFDEQTSATDELKPNKKFAHVSITVHDPLCVIDIAHKDLIAKLIPNQKEKHVASKQGTPYKRVFKNWPHASFSLSIERPCMKIKNDTQHTGIVTWSNVTFQLDGVYVAQKNRPASVLPRYSAPLTATAKDEEHIEFQANSSTFQRVQSQTRSSWTKLFRRSWKSKDAGYSGLQRKATEWHYKASMQYTIQDTCFDIEQQSSFEMKAFARLDVSFEGDRDQQIRLAWDSDTHHINVEVETKRPVLNLWLKLQDQTSQLEFWVKHIIDPFKTIKPTKEKNSSSQNSGQLYKYLSIVKAQWVVLDVVAVIEGVDRGLKGKRNVPKGYLDNAPQEDVDVRVALSMAKLACFFSGSRVFSSKDGHKRTSLSNTSVDSDIDEEKQISMSSINKANQVPFGTCRVSLQHLLVERLLKPGNEHHWHRNDQAKTVVMWISRINTRTEIMLCLTSQMLIILPSIVVKKTGIKYSITNHYALLVATLSTANNLKLLFGKKEKTGGPKEKRFMLPHLQFQMNRADVHISLPGGHTELYLRMDSLRTQWRDQEKTPSTAIRNITLFGVAPHQPGCWDQLLELDNICLSIEKNAAHQECKQLAMTKLYLRIPYGYELCNVVDSTATLVKAIKATHARLVKGASFLFFGPSEKKEPAVLPLMRLVFDLFTVQFEDDPFEARLRMIWKTGLVEQANRIAIQDAFEIKAQALQRQSNDKHSMDEEYLSQKEETNARVNEAWQGLQEHNSKSWKRHIHASLSKESTAYEKFQHACYRNSVIASQLDEVFEGDEKASQLASLFFVDIVDLPRYPPLFDFTIKNSTLDFKAPDFDLKDTRQFMYDVGKGQPLDKPLSTLVPFHLHWQSAWSLSGNYVLADDMGDLEATRQIHIPMIDENHAHYAINIARTIPYQPAIQDIMRVVDTFTKPPVDPSNKVGFWDKIRLIIHTRVKISFIGGGDLAIVMKGSRDPYDVSEKGFGLAKVWRNDVVWLLGHENPEGEFMQIISGDYAFGVPDLAHGGYMAPYILAASHFTPPVNHEKIRQSSSFSSFNSSTLARNQDYDSRFVKIALKLSGGIRMGVGCHLERACRPDCEICDDDNPDISPQLRNEHKQKLLEFLPHYKVKMKTPQHVHEKDYDAYKGFRSDSIHVSISIIKLSSYEEADTDKGNITGNSMHLTPGFMEHFVSWFRLFGGAISYPLRSGSLFPKLDTRPSQKFGRHMKTMKYKIVVNPLTVGYFLKDTTIEADNVTTEELGEHVGLKGFVKNFSVDMHMQREIVNISNYKLDQKRLKANWPISEAEVQLKNVDLRAVRATYSGEANDEFTATAAASSLSAENLSSHAGYVSDSSVNGLNMMEGLNYKCNNDSDSSDWVDLDDFIEMGISVPNVLPNVQVLPFAFTPCIYYLRQTNRDDMEKYKYLHKTHDCILGTAIGTREMQMELLRDRSKNIDVQIRKHQTRLHSIESKRLQHGSDEKSLEEMSDTIVEKTHSLKQWEELLGPFKQRYIAHNPQIVWNNSVRNVLYHAMDLRDHHRALSYYMTARTIKFLRDLIEAADIKYGPNHKQFDLNDDDGGMDNSMAKELIAKLLSEQDTKFYAHNETEEEKTIGNPDIDDVDMSRSENVNNPRMQLKTVPNNYVMKTSYLIDLLNPQISLQSDCDPDNIVLVANERAQVKGLNIIDETDPDIEMEMVKHRTIVSLDNVQFFVAKKEQFDSVDLLLDNHYGAKESDHWLTWIPPEMLISYVKGSDQFQRIGDRIEATMQYDKYNPLRIKTNSNIYSQAHPFEDRCDSVQLNFPSLKLTADSAQYNAIYQVATDLLLYKEPAKKERLARLREIMMAADRASLYEVTEKIVDLQNRARQLIHARDQYSQNLALLDDKRIEEFKSIRLDLFDTMEELYLGMEAIKLMQSNRRKDYDEHKTNLKFTFCAQKIEWEMLSKGEIPLCECTLTNFTFNFISKEDHSSTNILEVDIVQVKNVSSSPVFVDVLGPYFDHHKPYDFSRHKMLRCYFVSLAPVGGIPVIQHLELNLHPMRVQMTYSFGKALAYYLFPPEKSQKPIEPTAMTPSTSAPTTTVLDPDSSLTDMTLQSVSHDKSDQSISKSSSCIIAGSNQAISAPPSLYASMPTLESTKLNTSNASMSNSREEDDTNNSPSTPSKKSRKYNLQKSNKLKTSDDLSVMKKRASSNRAFILVKIPGARHCLSYQGPKEKNIEDLRDFAFEQPTLEFRNETWSWFELASSIKKDFMKAALLHNSTALLKEKLLRRHPRENSKLIEPSLSSYNPSMHTADPNKTIDGDNHSESSRDEMEDYLDIKDNMSLHSAHSQEVELELVPPKRTHIWSKFKKSKKMDHHQKPGKAEPNLSGENLSANVFKDDSFMPEMRSVSPSPMRQDDDQLTIKGRYLLGKYYNGPTQWLVSGAKMKAKPISNKKV</sequence>
<dbReference type="PANTHER" id="PTHR15678:SF6">
    <property type="entry name" value="BRIDGE-LIKE LIPID TRANSFER PROTEIN FAMILY MEMBER 2"/>
    <property type="match status" value="1"/>
</dbReference>
<keyword evidence="2" id="KW-0472">Membrane</keyword>
<feature type="region of interest" description="Disordered" evidence="1">
    <location>
        <begin position="2000"/>
        <end position="2024"/>
    </location>
</feature>